<proteinExistence type="predicted"/>
<dbReference type="CDD" id="cd17574">
    <property type="entry name" value="REC_OmpR"/>
    <property type="match status" value="1"/>
</dbReference>
<accession>A0ABN1JQR8</accession>
<dbReference type="InterPro" id="IPR039420">
    <property type="entry name" value="WalR-like"/>
</dbReference>
<evidence type="ECO:0000256" key="6">
    <source>
        <dbReference type="PROSITE-ProRule" id="PRU00169"/>
    </source>
</evidence>
<evidence type="ECO:0000313" key="11">
    <source>
        <dbReference type="Proteomes" id="UP001501510"/>
    </source>
</evidence>
<comment type="function">
    <text evidence="5">May play the central regulatory role in sporulation. It may be an element of the effector pathway responsible for the activation of sporulation genes in response to nutritional stress. Spo0A may act in concert with spo0H (a sigma factor) to control the expression of some genes that are critical to the sporulation process.</text>
</comment>
<dbReference type="PANTHER" id="PTHR48111">
    <property type="entry name" value="REGULATOR OF RPOS"/>
    <property type="match status" value="1"/>
</dbReference>
<dbReference type="CDD" id="cd00383">
    <property type="entry name" value="trans_reg_C"/>
    <property type="match status" value="1"/>
</dbReference>
<organism evidence="10 11">
    <name type="scientific">Clostridium oceanicum</name>
    <dbReference type="NCBI Taxonomy" id="1543"/>
    <lineage>
        <taxon>Bacteria</taxon>
        <taxon>Bacillati</taxon>
        <taxon>Bacillota</taxon>
        <taxon>Clostridia</taxon>
        <taxon>Eubacteriales</taxon>
        <taxon>Clostridiaceae</taxon>
        <taxon>Clostridium</taxon>
    </lineage>
</organism>
<evidence type="ECO:0000256" key="1">
    <source>
        <dbReference type="ARBA" id="ARBA00018672"/>
    </source>
</evidence>
<feature type="domain" description="OmpR/PhoB-type" evidence="9">
    <location>
        <begin position="132"/>
        <end position="231"/>
    </location>
</feature>
<gene>
    <name evidence="10" type="ORF">GCM10008906_30220</name>
</gene>
<dbReference type="InterPro" id="IPR036388">
    <property type="entry name" value="WH-like_DNA-bd_sf"/>
</dbReference>
<feature type="DNA-binding region" description="OmpR/PhoB-type" evidence="7">
    <location>
        <begin position="132"/>
        <end position="231"/>
    </location>
</feature>
<reference evidence="10 11" key="1">
    <citation type="journal article" date="2019" name="Int. J. Syst. Evol. Microbiol.">
        <title>The Global Catalogue of Microorganisms (GCM) 10K type strain sequencing project: providing services to taxonomists for standard genome sequencing and annotation.</title>
        <authorList>
            <consortium name="The Broad Institute Genomics Platform"/>
            <consortium name="The Broad Institute Genome Sequencing Center for Infectious Disease"/>
            <person name="Wu L."/>
            <person name="Ma J."/>
        </authorList>
    </citation>
    <scope>NUCLEOTIDE SEQUENCE [LARGE SCALE GENOMIC DNA]</scope>
    <source>
        <strain evidence="10 11">JCM 1407</strain>
    </source>
</reference>
<dbReference type="PROSITE" id="PS50110">
    <property type="entry name" value="RESPONSE_REGULATORY"/>
    <property type="match status" value="1"/>
</dbReference>
<dbReference type="Pfam" id="PF00072">
    <property type="entry name" value="Response_reg"/>
    <property type="match status" value="1"/>
</dbReference>
<protein>
    <recommendedName>
        <fullName evidence="1">Stage 0 sporulation protein A homolog</fullName>
    </recommendedName>
</protein>
<dbReference type="SMART" id="SM00448">
    <property type="entry name" value="REC"/>
    <property type="match status" value="1"/>
</dbReference>
<evidence type="ECO:0000256" key="2">
    <source>
        <dbReference type="ARBA" id="ARBA00023015"/>
    </source>
</evidence>
<dbReference type="Proteomes" id="UP001501510">
    <property type="component" value="Unassembled WGS sequence"/>
</dbReference>
<evidence type="ECO:0000256" key="7">
    <source>
        <dbReference type="PROSITE-ProRule" id="PRU01091"/>
    </source>
</evidence>
<dbReference type="SUPFAM" id="SSF46894">
    <property type="entry name" value="C-terminal effector domain of the bipartite response regulators"/>
    <property type="match status" value="1"/>
</dbReference>
<evidence type="ECO:0000259" key="8">
    <source>
        <dbReference type="PROSITE" id="PS50110"/>
    </source>
</evidence>
<dbReference type="SMART" id="SM00862">
    <property type="entry name" value="Trans_reg_C"/>
    <property type="match status" value="1"/>
</dbReference>
<dbReference type="InterPro" id="IPR001789">
    <property type="entry name" value="Sig_transdc_resp-reg_receiver"/>
</dbReference>
<dbReference type="Gene3D" id="3.40.50.2300">
    <property type="match status" value="1"/>
</dbReference>
<sequence>MKENILVVDDEKEIVELIEVYLRNNYNVFKCFNGEEALDTMKNNKIDLAIVDIMMPKIDGYNLINEIRKESNIPIIIVSAKVQGHEKVIGLHTGADDYVTKPFDPLELLARVNAQLRRYYKFNDNNQEEEIKKIINIGDLSLNKEDFTVKKNGETVSLTSTEYKILELFMDNPNKVFTKKNIFESVWAEPYFHEDNAIMVHISKLRDKVEDDSKNPRYIKTIRGLGYKLKDDTNEK</sequence>
<keyword evidence="3 7" id="KW-0238">DNA-binding</keyword>
<evidence type="ECO:0000256" key="5">
    <source>
        <dbReference type="ARBA" id="ARBA00024867"/>
    </source>
</evidence>
<dbReference type="EMBL" id="BAAACG010000013">
    <property type="protein sequence ID" value="GAA0744810.1"/>
    <property type="molecule type" value="Genomic_DNA"/>
</dbReference>
<comment type="caution">
    <text evidence="10">The sequence shown here is derived from an EMBL/GenBank/DDBJ whole genome shotgun (WGS) entry which is preliminary data.</text>
</comment>
<feature type="modified residue" description="4-aspartylphosphate" evidence="6">
    <location>
        <position position="52"/>
    </location>
</feature>
<dbReference type="PANTHER" id="PTHR48111:SF2">
    <property type="entry name" value="RESPONSE REGULATOR SAER"/>
    <property type="match status" value="1"/>
</dbReference>
<keyword evidence="6" id="KW-0597">Phosphoprotein</keyword>
<dbReference type="Gene3D" id="1.10.10.10">
    <property type="entry name" value="Winged helix-like DNA-binding domain superfamily/Winged helix DNA-binding domain"/>
    <property type="match status" value="1"/>
</dbReference>
<dbReference type="InterPro" id="IPR001867">
    <property type="entry name" value="OmpR/PhoB-type_DNA-bd"/>
</dbReference>
<dbReference type="InterPro" id="IPR016032">
    <property type="entry name" value="Sig_transdc_resp-reg_C-effctor"/>
</dbReference>
<dbReference type="InterPro" id="IPR011006">
    <property type="entry name" value="CheY-like_superfamily"/>
</dbReference>
<dbReference type="Gene3D" id="6.10.250.690">
    <property type="match status" value="1"/>
</dbReference>
<evidence type="ECO:0000256" key="3">
    <source>
        <dbReference type="ARBA" id="ARBA00023125"/>
    </source>
</evidence>
<dbReference type="PROSITE" id="PS51755">
    <property type="entry name" value="OMPR_PHOB"/>
    <property type="match status" value="1"/>
</dbReference>
<name>A0ABN1JQR8_9CLOT</name>
<keyword evidence="4" id="KW-0804">Transcription</keyword>
<dbReference type="RefSeq" id="WP_343762836.1">
    <property type="nucleotide sequence ID" value="NZ_BAAACG010000013.1"/>
</dbReference>
<feature type="domain" description="Response regulatory" evidence="8">
    <location>
        <begin position="4"/>
        <end position="116"/>
    </location>
</feature>
<evidence type="ECO:0000256" key="4">
    <source>
        <dbReference type="ARBA" id="ARBA00023163"/>
    </source>
</evidence>
<keyword evidence="2" id="KW-0805">Transcription regulation</keyword>
<dbReference type="Pfam" id="PF00486">
    <property type="entry name" value="Trans_reg_C"/>
    <property type="match status" value="1"/>
</dbReference>
<keyword evidence="11" id="KW-1185">Reference proteome</keyword>
<evidence type="ECO:0000313" key="10">
    <source>
        <dbReference type="EMBL" id="GAA0744810.1"/>
    </source>
</evidence>
<evidence type="ECO:0000259" key="9">
    <source>
        <dbReference type="PROSITE" id="PS51755"/>
    </source>
</evidence>
<dbReference type="SUPFAM" id="SSF52172">
    <property type="entry name" value="CheY-like"/>
    <property type="match status" value="1"/>
</dbReference>